<protein>
    <recommendedName>
        <fullName evidence="1">HTH lacI-type domain-containing protein</fullName>
    </recommendedName>
</protein>
<dbReference type="InterPro" id="IPR010982">
    <property type="entry name" value="Lambda_DNA-bd_dom_sf"/>
</dbReference>
<evidence type="ECO:0000313" key="3">
    <source>
        <dbReference type="Proteomes" id="UP001157034"/>
    </source>
</evidence>
<accession>A0ABQ6K3H6</accession>
<dbReference type="SMART" id="SM00354">
    <property type="entry name" value="HTH_LACI"/>
    <property type="match status" value="1"/>
</dbReference>
<dbReference type="Proteomes" id="UP001157034">
    <property type="component" value="Unassembled WGS sequence"/>
</dbReference>
<organism evidence="2 3">
    <name type="scientific">Pseudolysinimonas kribbensis</name>
    <dbReference type="NCBI Taxonomy" id="433641"/>
    <lineage>
        <taxon>Bacteria</taxon>
        <taxon>Bacillati</taxon>
        <taxon>Actinomycetota</taxon>
        <taxon>Actinomycetes</taxon>
        <taxon>Micrococcales</taxon>
        <taxon>Microbacteriaceae</taxon>
        <taxon>Pseudolysinimonas</taxon>
    </lineage>
</organism>
<keyword evidence="3" id="KW-1185">Reference proteome</keyword>
<evidence type="ECO:0000259" key="1">
    <source>
        <dbReference type="PROSITE" id="PS50932"/>
    </source>
</evidence>
<dbReference type="RefSeq" id="WP_284253123.1">
    <property type="nucleotide sequence ID" value="NZ_BSVB01000001.1"/>
</dbReference>
<reference evidence="3" key="1">
    <citation type="journal article" date="2019" name="Int. J. Syst. Evol. Microbiol.">
        <title>The Global Catalogue of Microorganisms (GCM) 10K type strain sequencing project: providing services to taxonomists for standard genome sequencing and annotation.</title>
        <authorList>
            <consortium name="The Broad Institute Genomics Platform"/>
            <consortium name="The Broad Institute Genome Sequencing Center for Infectious Disease"/>
            <person name="Wu L."/>
            <person name="Ma J."/>
        </authorList>
    </citation>
    <scope>NUCLEOTIDE SEQUENCE [LARGE SCALE GENOMIC DNA]</scope>
    <source>
        <strain evidence="3">NBRC 108894</strain>
    </source>
</reference>
<feature type="domain" description="HTH lacI-type" evidence="1">
    <location>
        <begin position="7"/>
        <end position="62"/>
    </location>
</feature>
<evidence type="ECO:0000313" key="2">
    <source>
        <dbReference type="EMBL" id="GMA94113.1"/>
    </source>
</evidence>
<name>A0ABQ6K3H6_9MICO</name>
<sequence>MPRQKRPTLTDLADAVGLSVNTVSRALTQKDGVSSRTREAVAREAERIGYVSPSRAARGAPRSSR</sequence>
<dbReference type="InterPro" id="IPR000843">
    <property type="entry name" value="HTH_LacI"/>
</dbReference>
<dbReference type="PROSITE" id="PS50932">
    <property type="entry name" value="HTH_LACI_2"/>
    <property type="match status" value="1"/>
</dbReference>
<proteinExistence type="predicted"/>
<dbReference type="EMBL" id="BSVB01000001">
    <property type="protein sequence ID" value="GMA94113.1"/>
    <property type="molecule type" value="Genomic_DNA"/>
</dbReference>
<dbReference type="CDD" id="cd01392">
    <property type="entry name" value="HTH_LacI"/>
    <property type="match status" value="1"/>
</dbReference>
<gene>
    <name evidence="2" type="ORF">GCM10025881_09370</name>
</gene>
<comment type="caution">
    <text evidence="2">The sequence shown here is derived from an EMBL/GenBank/DDBJ whole genome shotgun (WGS) entry which is preliminary data.</text>
</comment>
<dbReference type="Gene3D" id="1.10.260.40">
    <property type="entry name" value="lambda repressor-like DNA-binding domains"/>
    <property type="match status" value="1"/>
</dbReference>
<dbReference type="Pfam" id="PF00356">
    <property type="entry name" value="LacI"/>
    <property type="match status" value="1"/>
</dbReference>
<dbReference type="SUPFAM" id="SSF47413">
    <property type="entry name" value="lambda repressor-like DNA-binding domains"/>
    <property type="match status" value="1"/>
</dbReference>